<feature type="compositionally biased region" description="Gly residues" evidence="1">
    <location>
        <begin position="88"/>
        <end position="101"/>
    </location>
</feature>
<feature type="region of interest" description="Disordered" evidence="1">
    <location>
        <begin position="84"/>
        <end position="125"/>
    </location>
</feature>
<feature type="compositionally biased region" description="Basic and acidic residues" evidence="1">
    <location>
        <begin position="1201"/>
        <end position="1213"/>
    </location>
</feature>
<feature type="compositionally biased region" description="Gly residues" evidence="1">
    <location>
        <begin position="384"/>
        <end position="395"/>
    </location>
</feature>
<name>A0ABQ5SC91_9CHLO</name>
<accession>A0ABQ5SC91</accession>
<feature type="region of interest" description="Disordered" evidence="1">
    <location>
        <begin position="862"/>
        <end position="881"/>
    </location>
</feature>
<organism evidence="2 3">
    <name type="scientific">Volvox africanus</name>
    <dbReference type="NCBI Taxonomy" id="51714"/>
    <lineage>
        <taxon>Eukaryota</taxon>
        <taxon>Viridiplantae</taxon>
        <taxon>Chlorophyta</taxon>
        <taxon>core chlorophytes</taxon>
        <taxon>Chlorophyceae</taxon>
        <taxon>CS clade</taxon>
        <taxon>Chlamydomonadales</taxon>
        <taxon>Volvocaceae</taxon>
        <taxon>Volvox</taxon>
    </lineage>
</organism>
<evidence type="ECO:0000313" key="2">
    <source>
        <dbReference type="EMBL" id="GLI67054.1"/>
    </source>
</evidence>
<feature type="region of interest" description="Disordered" evidence="1">
    <location>
        <begin position="1194"/>
        <end position="1222"/>
    </location>
</feature>
<feature type="region of interest" description="Disordered" evidence="1">
    <location>
        <begin position="498"/>
        <end position="530"/>
    </location>
</feature>
<feature type="compositionally biased region" description="Gly residues" evidence="1">
    <location>
        <begin position="699"/>
        <end position="711"/>
    </location>
</feature>
<feature type="compositionally biased region" description="Basic and acidic residues" evidence="1">
    <location>
        <begin position="1156"/>
        <end position="1165"/>
    </location>
</feature>
<feature type="region of interest" description="Disordered" evidence="1">
    <location>
        <begin position="1127"/>
        <end position="1179"/>
    </location>
</feature>
<feature type="region of interest" description="Disordered" evidence="1">
    <location>
        <begin position="603"/>
        <end position="630"/>
    </location>
</feature>
<feature type="compositionally biased region" description="Gly residues" evidence="1">
    <location>
        <begin position="514"/>
        <end position="530"/>
    </location>
</feature>
<feature type="compositionally biased region" description="Acidic residues" evidence="1">
    <location>
        <begin position="726"/>
        <end position="741"/>
    </location>
</feature>
<sequence length="1529" mass="155794">MQKCGCVRGWIYHNSLFNGLALTCPGPSLAPACVIFPVLILGDLDPSTLKPFDLQAIYRGCAYPPRHLRAMLLPPQPAAAAMATQGQGSQGAGLHGGGGGSLSQPVGSHRNHHHHQYMSQQPNNRHGRASICGKLPVPPNGRIDRYFFAPNPAASQPFRAHAPLQRRGEAGRNGQWVSGEQLLVGNRHGGGSGGGGNGTQVVTLRGLAVETAGAVARGAHGREGTRKEGGLDEGEEKEEERGYDQRRQGGEDESQDAGFSPRSGKRRRLEVGNGSEVGKTGSSLFARFRMSSAIAVATAPAAVVAMAEQGVAVPEGARTAERWLAASQSPPPPQTHLPQSQPAQDEIFGALRKSAASESRGASAAIAAGGSSSPVTGFHPLLATGGGDKSGGGGEELLLTYPLGSAPDSQRTGLSSQGLARSYWSGAESGSLGPDGGHHMPSGGGATDGSDLDSQLTASGCEGSGWRTWRAGSGGSAVSLLGGRSRAPAQLAMEALLNEPSGGGSAPLSQQGGLCAGGGEGGRGGPPRGVNLGGYGSSRHVQGALEALQRWKQGAGAGACGDCTQLPLDADASVVAGDALLGTGTAAGISIGRAQHGPVPVASAPPPSPPHTGAWGPRLHKPQPPPQFSIYDSDDDMEIDLHRVVSDPDLDPDLVLDTAPERCGVTANGGIRSSRLRPHPNREEASSPLRPPRRAGPGVALGRGRGVGGDSGAAATALPLFGSNDDNYDDNDGGSDDDNGEAEVTSPFKLPACLPKTISPQLQPEVRGCVVGRRGFRALMHRKLRLSGYSLPQFTATTAWSNGAGGAAPAGADACLGSPVPISASRRLNTSIEVANVRTAAGGAAEDQSGVLSGDELLGVDAGRGGGSPPRVETSGKTESDGGLLMAELRTEALTEERTRGDKPIRDRLAGRTAGGSPGCSTILPGLDSGLDRNCHSMELDEMDVGVVGQKCYEGQVGPLYSGDDCGVDGMADAAAVAVGGGGRFDTAVSGGRHGDDDDATRGRLHYYLHGDGDGGGIDDPDVMEFTRALERSEARRQQTQRQLHVGSDGAEAFSAGDLLFPGNAGHAGGGGAGDATVNSGGSGAAAATAESNARAAFQGQGEGPAAPGVTTAAADNPITLCRNLKQNQGMGEEAQRIQEKSKELRNQNQPIAMDQRSEGRHCDAEAETQGPHDGGGSGFSGGCDGGRCQVGSGGGGGGRGADHNGAEVKASRADGGGVDDDDAVHITADGTVVADDGFHSVRHVARFALMAKRVIDKLEFSLAPGPPLETQRQRRTLLQRNRQLLDGAGGTIGWSPGSGGAAAAAVRSRADLSFFRCAPKRRNSTAWGSSAAAVQGKTGPAGPGSCRQSVFVQPVDADAAAAAAGAMQQSADGQMRVDVPYSDDVGRLAGGSGHGGGWEESDGGSDDVMIISEKEAGQPSDGRQAGCIGARFSSLTPGSRGPGEGSGSDRLIRADEMLRRPFQPPRGCAGGAAAVSAAAPPPRRRSVSGCGLRGKTRSSVVGIRSGGREALQHQQQRITDFSRFVFTK</sequence>
<feature type="compositionally biased region" description="Polar residues" evidence="1">
    <location>
        <begin position="407"/>
        <end position="419"/>
    </location>
</feature>
<feature type="region of interest" description="Disordered" evidence="1">
    <location>
        <begin position="379"/>
        <end position="468"/>
    </location>
</feature>
<protein>
    <submittedName>
        <fullName evidence="2">Uncharacterized protein</fullName>
    </submittedName>
</protein>
<dbReference type="EMBL" id="BSDZ01000078">
    <property type="protein sequence ID" value="GLI67054.1"/>
    <property type="molecule type" value="Genomic_DNA"/>
</dbReference>
<gene>
    <name evidence="2" type="ORF">VaNZ11_011242</name>
</gene>
<feature type="region of interest" description="Disordered" evidence="1">
    <location>
        <begin position="215"/>
        <end position="280"/>
    </location>
</feature>
<keyword evidence="3" id="KW-1185">Reference proteome</keyword>
<feature type="region of interest" description="Disordered" evidence="1">
    <location>
        <begin position="664"/>
        <end position="743"/>
    </location>
</feature>
<proteinExistence type="predicted"/>
<feature type="compositionally biased region" description="Basic and acidic residues" evidence="1">
    <location>
        <begin position="1134"/>
        <end position="1146"/>
    </location>
</feature>
<dbReference type="Proteomes" id="UP001165090">
    <property type="component" value="Unassembled WGS sequence"/>
</dbReference>
<feature type="compositionally biased region" description="Basic and acidic residues" evidence="1">
    <location>
        <begin position="220"/>
        <end position="230"/>
    </location>
</feature>
<feature type="region of interest" description="Disordered" evidence="1">
    <location>
        <begin position="1464"/>
        <end position="1498"/>
    </location>
</feature>
<evidence type="ECO:0000313" key="3">
    <source>
        <dbReference type="Proteomes" id="UP001165090"/>
    </source>
</evidence>
<evidence type="ECO:0000256" key="1">
    <source>
        <dbReference type="SAM" id="MobiDB-lite"/>
    </source>
</evidence>
<comment type="caution">
    <text evidence="2">The sequence shown here is derived from an EMBL/GenBank/DDBJ whole genome shotgun (WGS) entry which is preliminary data.</text>
</comment>
<feature type="compositionally biased region" description="Basic and acidic residues" evidence="1">
    <location>
        <begin position="239"/>
        <end position="250"/>
    </location>
</feature>
<reference evidence="2 3" key="1">
    <citation type="journal article" date="2023" name="IScience">
        <title>Expanded male sex-determining region conserved during the evolution of homothallism in the green alga Volvox.</title>
        <authorList>
            <person name="Yamamoto K."/>
            <person name="Matsuzaki R."/>
            <person name="Mahakham W."/>
            <person name="Heman W."/>
            <person name="Sekimoto H."/>
            <person name="Kawachi M."/>
            <person name="Minakuchi Y."/>
            <person name="Toyoda A."/>
            <person name="Nozaki H."/>
        </authorList>
    </citation>
    <scope>NUCLEOTIDE SEQUENCE [LARGE SCALE GENOMIC DNA]</scope>
    <source>
        <strain evidence="2 3">NIES-4468</strain>
    </source>
</reference>